<feature type="region of interest" description="Disordered" evidence="1">
    <location>
        <begin position="40"/>
        <end position="99"/>
    </location>
</feature>
<dbReference type="GeneID" id="37111453"/>
<dbReference type="EMBL" id="MSFK01000012">
    <property type="protein sequence ID" value="PWY88730.1"/>
    <property type="molecule type" value="Genomic_DNA"/>
</dbReference>
<proteinExistence type="predicted"/>
<dbReference type="AlphaFoldDB" id="A0A317WWW7"/>
<dbReference type="OrthoDB" id="10543391at2759"/>
<sequence length="99" mass="10616">MYGFLSLTLSPLLGIFPSRPPILHIQTSTTATTEYQHYSLPTNTTRGRKTGANRLMPTLACDPGSDGVPEAPSPGSSHAQESTPKVSRLTPVTEQKKHG</sequence>
<dbReference type="RefSeq" id="XP_025468092.1">
    <property type="nucleotide sequence ID" value="XM_025609310.1"/>
</dbReference>
<reference evidence="2 3" key="1">
    <citation type="submission" date="2016-12" db="EMBL/GenBank/DDBJ databases">
        <title>The genomes of Aspergillus section Nigri reveals drivers in fungal speciation.</title>
        <authorList>
            <consortium name="DOE Joint Genome Institute"/>
            <person name="Vesth T.C."/>
            <person name="Nybo J."/>
            <person name="Theobald S."/>
            <person name="Brandl J."/>
            <person name="Frisvad J.C."/>
            <person name="Nielsen K.F."/>
            <person name="Lyhne E.K."/>
            <person name="Kogle M.E."/>
            <person name="Kuo A."/>
            <person name="Riley R."/>
            <person name="Clum A."/>
            <person name="Nolan M."/>
            <person name="Lipzen A."/>
            <person name="Salamov A."/>
            <person name="Henrissat B."/>
            <person name="Wiebenga A."/>
            <person name="De Vries R.P."/>
            <person name="Grigoriev I.V."/>
            <person name="Mortensen U.H."/>
            <person name="Andersen M.R."/>
            <person name="Baker S.E."/>
        </authorList>
    </citation>
    <scope>NUCLEOTIDE SEQUENCE [LARGE SCALE GENOMIC DNA]</scope>
    <source>
        <strain evidence="2 3">CBS 115572</strain>
    </source>
</reference>
<dbReference type="Proteomes" id="UP000246702">
    <property type="component" value="Unassembled WGS sequence"/>
</dbReference>
<organism evidence="2 3">
    <name type="scientific">Aspergillus sclerotioniger CBS 115572</name>
    <dbReference type="NCBI Taxonomy" id="1450535"/>
    <lineage>
        <taxon>Eukaryota</taxon>
        <taxon>Fungi</taxon>
        <taxon>Dikarya</taxon>
        <taxon>Ascomycota</taxon>
        <taxon>Pezizomycotina</taxon>
        <taxon>Eurotiomycetes</taxon>
        <taxon>Eurotiomycetidae</taxon>
        <taxon>Eurotiales</taxon>
        <taxon>Aspergillaceae</taxon>
        <taxon>Aspergillus</taxon>
        <taxon>Aspergillus subgen. Circumdati</taxon>
    </lineage>
</organism>
<gene>
    <name evidence="2" type="ORF">BO94DRAFT_49727</name>
</gene>
<protein>
    <submittedName>
        <fullName evidence="2">Uncharacterized protein</fullName>
    </submittedName>
</protein>
<evidence type="ECO:0000256" key="1">
    <source>
        <dbReference type="SAM" id="MobiDB-lite"/>
    </source>
</evidence>
<comment type="caution">
    <text evidence="2">The sequence shown here is derived from an EMBL/GenBank/DDBJ whole genome shotgun (WGS) entry which is preliminary data.</text>
</comment>
<evidence type="ECO:0000313" key="3">
    <source>
        <dbReference type="Proteomes" id="UP000246702"/>
    </source>
</evidence>
<name>A0A317WWW7_9EURO</name>
<feature type="compositionally biased region" description="Polar residues" evidence="1">
    <location>
        <begin position="74"/>
        <end position="93"/>
    </location>
</feature>
<accession>A0A317WWW7</accession>
<keyword evidence="3" id="KW-1185">Reference proteome</keyword>
<evidence type="ECO:0000313" key="2">
    <source>
        <dbReference type="EMBL" id="PWY88730.1"/>
    </source>
</evidence>